<dbReference type="PANTHER" id="PTHR30619">
    <property type="entry name" value="DNA INTERNALIZATION/COMPETENCE PROTEIN COMEC/REC2"/>
    <property type="match status" value="1"/>
</dbReference>
<reference evidence="2 3" key="1">
    <citation type="submission" date="2023-03" db="EMBL/GenBank/DDBJ databases">
        <title>Novel Species.</title>
        <authorList>
            <person name="Ma S."/>
        </authorList>
    </citation>
    <scope>NUCLEOTIDE SEQUENCE [LARGE SCALE GENOMIC DNA]</scope>
    <source>
        <strain evidence="2 3">LIND6LT2</strain>
    </source>
</reference>
<feature type="transmembrane region" description="Helical" evidence="1">
    <location>
        <begin position="7"/>
        <end position="24"/>
    </location>
</feature>
<dbReference type="RefSeq" id="WP_341877042.1">
    <property type="nucleotide sequence ID" value="NZ_CP121687.1"/>
</dbReference>
<keyword evidence="1" id="KW-0472">Membrane</keyword>
<name>A0ABZ2Y3Z5_9FIRM</name>
<evidence type="ECO:0000313" key="3">
    <source>
        <dbReference type="Proteomes" id="UP001486565"/>
    </source>
</evidence>
<keyword evidence="1" id="KW-1133">Transmembrane helix</keyword>
<gene>
    <name evidence="2" type="ORF">QBE51_00700</name>
</gene>
<dbReference type="InterPro" id="IPR052159">
    <property type="entry name" value="Competence_DNA_uptake"/>
</dbReference>
<keyword evidence="1" id="KW-0812">Transmembrane</keyword>
<proteinExistence type="predicted"/>
<evidence type="ECO:0000256" key="1">
    <source>
        <dbReference type="SAM" id="Phobius"/>
    </source>
</evidence>
<evidence type="ECO:0000313" key="2">
    <source>
        <dbReference type="EMBL" id="WZL70078.1"/>
    </source>
</evidence>
<protein>
    <recommendedName>
        <fullName evidence="4">Metallo-beta-lactamase domain-containing protein</fullName>
    </recommendedName>
</protein>
<dbReference type="Proteomes" id="UP001486565">
    <property type="component" value="Chromosome"/>
</dbReference>
<organism evidence="2 3">
    <name type="scientific">Defluviitalea saccharophila</name>
    <dbReference type="NCBI Taxonomy" id="879970"/>
    <lineage>
        <taxon>Bacteria</taxon>
        <taxon>Bacillati</taxon>
        <taxon>Bacillota</taxon>
        <taxon>Clostridia</taxon>
        <taxon>Lachnospirales</taxon>
        <taxon>Defluviitaleaceae</taxon>
        <taxon>Defluviitalea</taxon>
    </lineage>
</organism>
<dbReference type="Gene3D" id="3.60.15.10">
    <property type="entry name" value="Ribonuclease Z/Hydroxyacylglutathione hydrolase-like"/>
    <property type="match status" value="1"/>
</dbReference>
<dbReference type="InterPro" id="IPR036866">
    <property type="entry name" value="RibonucZ/Hydroxyglut_hydro"/>
</dbReference>
<accession>A0ABZ2Y3Z5</accession>
<dbReference type="PANTHER" id="PTHR30619:SF1">
    <property type="entry name" value="RECOMBINATION PROTEIN 2"/>
    <property type="match status" value="1"/>
</dbReference>
<keyword evidence="3" id="KW-1185">Reference proteome</keyword>
<sequence>MKKIKRYFIFLCLVFIFLIMYVYINNILKIKYQTEIHFLKLPTGDCTLIKSMNRVILIGEAGKKDKKHLSQYLNKQKIEHITELIITYPNKDKAIGFSSILQEMKVDSIYLPHIADLDSDTKELLKIAKDKETLIYQIKGKDKWTINNWTLLFLRPSINSTIPESERKPIIKLNLPQNSILWLPSMNEMDQKDLLLDSKDLRADILKVSGHNGEILFAKDFLDVVKPKTIIFGDAGKVKESEMRAIYEWNANTKILSIENEGDIIFYGKGNKYNITTKRMMNIRIQ</sequence>
<dbReference type="EMBL" id="CP121687">
    <property type="protein sequence ID" value="WZL70078.1"/>
    <property type="molecule type" value="Genomic_DNA"/>
</dbReference>
<evidence type="ECO:0008006" key="4">
    <source>
        <dbReference type="Google" id="ProtNLM"/>
    </source>
</evidence>
<dbReference type="SUPFAM" id="SSF56281">
    <property type="entry name" value="Metallo-hydrolase/oxidoreductase"/>
    <property type="match status" value="1"/>
</dbReference>